<gene>
    <name evidence="2" type="primary">maip1</name>
</gene>
<dbReference type="RefSeq" id="XP_013873266.1">
    <property type="nucleotide sequence ID" value="XM_014017812.1"/>
</dbReference>
<reference evidence="2" key="1">
    <citation type="submission" date="2025-08" db="UniProtKB">
        <authorList>
            <consortium name="RefSeq"/>
        </authorList>
    </citation>
    <scope>IDENTIFICATION</scope>
    <source>
        <strain evidence="2">Quisiro</strain>
        <tissue evidence="2">Liver</tissue>
    </source>
</reference>
<organism evidence="1 2">
    <name type="scientific">Austrofundulus limnaeus</name>
    <name type="common">Annual killifish</name>
    <dbReference type="NCBI Taxonomy" id="52670"/>
    <lineage>
        <taxon>Eukaryota</taxon>
        <taxon>Metazoa</taxon>
        <taxon>Chordata</taxon>
        <taxon>Craniata</taxon>
        <taxon>Vertebrata</taxon>
        <taxon>Euteleostomi</taxon>
        <taxon>Actinopterygii</taxon>
        <taxon>Neopterygii</taxon>
        <taxon>Teleostei</taxon>
        <taxon>Neoteleostei</taxon>
        <taxon>Acanthomorphata</taxon>
        <taxon>Ovalentaria</taxon>
        <taxon>Atherinomorphae</taxon>
        <taxon>Cyprinodontiformes</taxon>
        <taxon>Rivulidae</taxon>
        <taxon>Austrofundulus</taxon>
    </lineage>
</organism>
<dbReference type="FunCoup" id="A0A2I4BZU4">
    <property type="interactions" value="1228"/>
</dbReference>
<accession>A0A2I4BZU4</accession>
<proteinExistence type="predicted"/>
<protein>
    <submittedName>
        <fullName evidence="2">M-AAA protease-interacting protein 1, mitochondrial isoform X1</fullName>
    </submittedName>
</protein>
<keyword evidence="2" id="KW-0645">Protease</keyword>
<dbReference type="OrthoDB" id="7249367at2759"/>
<dbReference type="PANTHER" id="PTHR13333:SF6">
    <property type="entry name" value="M-AAA PROTEASE-INTERACTING PROTEIN 1, MITOCHONDRIAL"/>
    <property type="match status" value="1"/>
</dbReference>
<dbReference type="KEGG" id="alim:106524133"/>
<dbReference type="Proteomes" id="UP000192220">
    <property type="component" value="Unplaced"/>
</dbReference>
<keyword evidence="2" id="KW-0378">Hydrolase</keyword>
<sequence>MALSLLRCHSRLNSAFSFTRLVLNQNVALARFCRTRPGASITAGRLYSSQKKLSKVVVFSFTNPLLWFRTRVYYLLIKAYFDKDFSIKEFTEGATQAFSHVSGLLSQSQFEALNGLVAEDLIGKLEQQWSSLPPSCKKALSAGPEGIVSTTLRDVGIFYDNDRKFVRILMHFWYLASASLPEDLALNGVHVSAGTDDEEPKRLRCAIYEFQREFTQGVAPVWTITRIEYSKLLS</sequence>
<dbReference type="InParanoid" id="A0A2I4BZU4"/>
<dbReference type="GO" id="GO:0043022">
    <property type="term" value="F:ribosome binding"/>
    <property type="evidence" value="ECO:0007669"/>
    <property type="project" value="TreeGrafter"/>
</dbReference>
<dbReference type="PANTHER" id="PTHR13333">
    <property type="entry name" value="M-AAA PROTEASE-INTERACTING PROTEIN 1, MITOCHONDRIAL"/>
    <property type="match status" value="1"/>
</dbReference>
<dbReference type="AlphaFoldDB" id="A0A2I4BZU4"/>
<dbReference type="GO" id="GO:0005743">
    <property type="term" value="C:mitochondrial inner membrane"/>
    <property type="evidence" value="ECO:0007669"/>
    <property type="project" value="TreeGrafter"/>
</dbReference>
<name>A0A2I4BZU4_AUSLI</name>
<evidence type="ECO:0000313" key="2">
    <source>
        <dbReference type="RefSeq" id="XP_013873266.1"/>
    </source>
</evidence>
<dbReference type="CTD" id="79568"/>
<evidence type="ECO:0000313" key="1">
    <source>
        <dbReference type="Proteomes" id="UP000192220"/>
    </source>
</evidence>
<dbReference type="GO" id="GO:0032979">
    <property type="term" value="P:protein insertion into mitochondrial inner membrane from matrix"/>
    <property type="evidence" value="ECO:0007669"/>
    <property type="project" value="TreeGrafter"/>
</dbReference>
<keyword evidence="1" id="KW-1185">Reference proteome</keyword>
<dbReference type="STRING" id="52670.A0A2I4BZU4"/>